<dbReference type="EMBL" id="WUUS01000005">
    <property type="protein sequence ID" value="MXR41639.1"/>
    <property type="molecule type" value="Genomic_DNA"/>
</dbReference>
<comment type="caution">
    <text evidence="1">The sequence shown here is derived from an EMBL/GenBank/DDBJ whole genome shotgun (WGS) entry which is preliminary data.</text>
</comment>
<dbReference type="AlphaFoldDB" id="A0A6B0T563"/>
<dbReference type="Pfam" id="PF19091">
    <property type="entry name" value="DUF5779"/>
    <property type="match status" value="1"/>
</dbReference>
<reference evidence="1 2" key="1">
    <citation type="submission" date="2019-12" db="EMBL/GenBank/DDBJ databases">
        <title>Isolation and characterization of three novel carbon monoxide-oxidizing members of Halobacteria from salione crusts and soils.</title>
        <authorList>
            <person name="Myers M.R."/>
            <person name="King G.M."/>
        </authorList>
    </citation>
    <scope>NUCLEOTIDE SEQUENCE [LARGE SCALE GENOMIC DNA]</scope>
    <source>
        <strain evidence="1 2">WSA2</strain>
    </source>
</reference>
<proteinExistence type="predicted"/>
<name>A0A6B0T563_9EURY</name>
<dbReference type="InterPro" id="IPR043931">
    <property type="entry name" value="DUF5779"/>
</dbReference>
<dbReference type="Proteomes" id="UP000437065">
    <property type="component" value="Unassembled WGS sequence"/>
</dbReference>
<dbReference type="RefSeq" id="WP_159666439.1">
    <property type="nucleotide sequence ID" value="NZ_WUUS01000005.1"/>
</dbReference>
<gene>
    <name evidence="1" type="ORF">GRX01_09855</name>
</gene>
<evidence type="ECO:0000313" key="1">
    <source>
        <dbReference type="EMBL" id="MXR41639.1"/>
    </source>
</evidence>
<sequence>MSDFGLDLRDAEEMIESEGTVGDVVLGVLDGETEPEHWVRNVEYGNVLVLAVDGDLNERAAGFAREVKDMGGELTHFRGFLVVSPPGVDVDTEKLS</sequence>
<protein>
    <submittedName>
        <fullName evidence="1">Uncharacterized protein</fullName>
    </submittedName>
</protein>
<keyword evidence="2" id="KW-1185">Reference proteome</keyword>
<evidence type="ECO:0000313" key="2">
    <source>
        <dbReference type="Proteomes" id="UP000437065"/>
    </source>
</evidence>
<dbReference type="OrthoDB" id="311695at2157"/>
<organism evidence="1 2">
    <name type="scientific">Halobaculum saliterrae</name>
    <dbReference type="NCBI Taxonomy" id="2073113"/>
    <lineage>
        <taxon>Archaea</taxon>
        <taxon>Methanobacteriati</taxon>
        <taxon>Methanobacteriota</taxon>
        <taxon>Stenosarchaea group</taxon>
        <taxon>Halobacteria</taxon>
        <taxon>Halobacteriales</taxon>
        <taxon>Haloferacaceae</taxon>
        <taxon>Halobaculum</taxon>
    </lineage>
</organism>
<accession>A0A6B0T563</accession>